<comment type="caution">
    <text evidence="9">The sequence shown here is derived from an EMBL/GenBank/DDBJ whole genome shotgun (WGS) entry which is preliminary data.</text>
</comment>
<keyword evidence="10" id="KW-1185">Reference proteome</keyword>
<evidence type="ECO:0000313" key="10">
    <source>
        <dbReference type="Proteomes" id="UP000635245"/>
    </source>
</evidence>
<dbReference type="GO" id="GO:0005886">
    <property type="term" value="C:plasma membrane"/>
    <property type="evidence" value="ECO:0007669"/>
    <property type="project" value="UniProtKB-SubCell"/>
</dbReference>
<dbReference type="EMBL" id="JAENJH010000005">
    <property type="protein sequence ID" value="MBK1786880.1"/>
    <property type="molecule type" value="Genomic_DNA"/>
</dbReference>
<evidence type="ECO:0000256" key="8">
    <source>
        <dbReference type="SAM" id="Phobius"/>
    </source>
</evidence>
<dbReference type="InterPro" id="IPR032808">
    <property type="entry name" value="DoxX"/>
</dbReference>
<gene>
    <name evidence="9" type="ORF">JHE00_21365</name>
</gene>
<evidence type="ECO:0000256" key="1">
    <source>
        <dbReference type="ARBA" id="ARBA00004651"/>
    </source>
</evidence>
<organism evidence="9 10">
    <name type="scientific">Prauserella cavernicola</name>
    <dbReference type="NCBI Taxonomy" id="2800127"/>
    <lineage>
        <taxon>Bacteria</taxon>
        <taxon>Bacillati</taxon>
        <taxon>Actinomycetota</taxon>
        <taxon>Actinomycetes</taxon>
        <taxon>Pseudonocardiales</taxon>
        <taxon>Pseudonocardiaceae</taxon>
        <taxon>Prauserella</taxon>
    </lineage>
</organism>
<evidence type="ECO:0000256" key="2">
    <source>
        <dbReference type="ARBA" id="ARBA00006679"/>
    </source>
</evidence>
<sequence>MSTHDDELDQPTTKFSADQYDNSGFSATGAAGQTTSLTPPRELEPDEDQNRWHGGLDFGLLVLRLLLGGTMIAHGLQKFGLFDGPGLGGFADALTGLGYTSQTTLLSWMTALAEVGGGALLVLGLFTPLGAAAVLGVTVNIIFVKFEAGGRFFTGDGGGFEYELVLAGLAFALLFTGAGRASLDKNTPWRQRPFAFGLVGFLLAGAASGVVIALFR</sequence>
<dbReference type="Pfam" id="PF07681">
    <property type="entry name" value="DoxX"/>
    <property type="match status" value="1"/>
</dbReference>
<evidence type="ECO:0000256" key="6">
    <source>
        <dbReference type="ARBA" id="ARBA00023136"/>
    </source>
</evidence>
<keyword evidence="3" id="KW-1003">Cell membrane</keyword>
<dbReference type="PANTHER" id="PTHR33452">
    <property type="entry name" value="OXIDOREDUCTASE CATD-RELATED"/>
    <property type="match status" value="1"/>
</dbReference>
<evidence type="ECO:0000256" key="5">
    <source>
        <dbReference type="ARBA" id="ARBA00022989"/>
    </source>
</evidence>
<evidence type="ECO:0000313" key="9">
    <source>
        <dbReference type="EMBL" id="MBK1786880.1"/>
    </source>
</evidence>
<dbReference type="PANTHER" id="PTHR33452:SF1">
    <property type="entry name" value="INNER MEMBRANE PROTEIN YPHA-RELATED"/>
    <property type="match status" value="1"/>
</dbReference>
<evidence type="ECO:0000256" key="7">
    <source>
        <dbReference type="SAM" id="MobiDB-lite"/>
    </source>
</evidence>
<evidence type="ECO:0000256" key="4">
    <source>
        <dbReference type="ARBA" id="ARBA00022692"/>
    </source>
</evidence>
<feature type="transmembrane region" description="Helical" evidence="8">
    <location>
        <begin position="195"/>
        <end position="215"/>
    </location>
</feature>
<feature type="transmembrane region" description="Helical" evidence="8">
    <location>
        <begin position="58"/>
        <end position="76"/>
    </location>
</feature>
<comment type="subcellular location">
    <subcellularLocation>
        <location evidence="1">Cell membrane</location>
        <topology evidence="1">Multi-pass membrane protein</topology>
    </subcellularLocation>
</comment>
<reference evidence="9" key="1">
    <citation type="submission" date="2020-12" db="EMBL/GenBank/DDBJ databases">
        <title>Prauserella sp. ASG 168, a novel actinomycete isolated from cave rock.</title>
        <authorList>
            <person name="Suriyachadkun C."/>
        </authorList>
    </citation>
    <scope>NUCLEOTIDE SEQUENCE</scope>
    <source>
        <strain evidence="9">ASG 168</strain>
    </source>
</reference>
<feature type="region of interest" description="Disordered" evidence="7">
    <location>
        <begin position="1"/>
        <end position="49"/>
    </location>
</feature>
<dbReference type="RefSeq" id="WP_200320865.1">
    <property type="nucleotide sequence ID" value="NZ_JAENJH010000005.1"/>
</dbReference>
<accession>A0A934V749</accession>
<feature type="transmembrane region" description="Helical" evidence="8">
    <location>
        <begin position="164"/>
        <end position="183"/>
    </location>
</feature>
<proteinExistence type="inferred from homology"/>
<protein>
    <submittedName>
        <fullName evidence="9">DoxX family protein</fullName>
    </submittedName>
</protein>
<comment type="similarity">
    <text evidence="2">Belongs to the DoxX family.</text>
</comment>
<keyword evidence="4 8" id="KW-0812">Transmembrane</keyword>
<dbReference type="InterPro" id="IPR051907">
    <property type="entry name" value="DoxX-like_oxidoreductase"/>
</dbReference>
<keyword evidence="5 8" id="KW-1133">Transmembrane helix</keyword>
<feature type="compositionally biased region" description="Polar residues" evidence="7">
    <location>
        <begin position="10"/>
        <end position="38"/>
    </location>
</feature>
<dbReference type="AlphaFoldDB" id="A0A934V749"/>
<dbReference type="Proteomes" id="UP000635245">
    <property type="component" value="Unassembled WGS sequence"/>
</dbReference>
<keyword evidence="6 8" id="KW-0472">Membrane</keyword>
<name>A0A934V749_9PSEU</name>
<evidence type="ECO:0000256" key="3">
    <source>
        <dbReference type="ARBA" id="ARBA00022475"/>
    </source>
</evidence>
<feature type="transmembrane region" description="Helical" evidence="8">
    <location>
        <begin position="120"/>
        <end position="144"/>
    </location>
</feature>